<keyword evidence="5 6" id="KW-0804">Transcription</keyword>
<gene>
    <name evidence="6 8" type="primary">nusB</name>
    <name evidence="8" type="ORF">WKV44_08250</name>
</gene>
<evidence type="ECO:0000256" key="3">
    <source>
        <dbReference type="ARBA" id="ARBA00022884"/>
    </source>
</evidence>
<proteinExistence type="inferred from homology"/>
<keyword evidence="4 6" id="KW-0805">Transcription regulation</keyword>
<comment type="similarity">
    <text evidence="1 6">Belongs to the NusB family.</text>
</comment>
<dbReference type="PANTHER" id="PTHR11078">
    <property type="entry name" value="N UTILIZATION SUBSTANCE PROTEIN B-RELATED"/>
    <property type="match status" value="1"/>
</dbReference>
<keyword evidence="9" id="KW-1185">Reference proteome</keyword>
<evidence type="ECO:0000259" key="7">
    <source>
        <dbReference type="Pfam" id="PF01029"/>
    </source>
</evidence>
<dbReference type="EMBL" id="JBCHKQ010000004">
    <property type="protein sequence ID" value="MEM5948534.1"/>
    <property type="molecule type" value="Genomic_DNA"/>
</dbReference>
<organism evidence="8 9">
    <name type="scientific">Rarispira pelagica</name>
    <dbReference type="NCBI Taxonomy" id="3141764"/>
    <lineage>
        <taxon>Bacteria</taxon>
        <taxon>Pseudomonadati</taxon>
        <taxon>Spirochaetota</taxon>
        <taxon>Spirochaetia</taxon>
        <taxon>Winmispirales</taxon>
        <taxon>Winmispiraceae</taxon>
        <taxon>Rarispira</taxon>
    </lineage>
</organism>
<dbReference type="HAMAP" id="MF_00073">
    <property type="entry name" value="NusB"/>
    <property type="match status" value="1"/>
</dbReference>
<dbReference type="Proteomes" id="UP001466331">
    <property type="component" value="Unassembled WGS sequence"/>
</dbReference>
<dbReference type="SUPFAM" id="SSF48013">
    <property type="entry name" value="NusB-like"/>
    <property type="match status" value="1"/>
</dbReference>
<dbReference type="InterPro" id="IPR006027">
    <property type="entry name" value="NusB_RsmB_TIM44"/>
</dbReference>
<evidence type="ECO:0000256" key="1">
    <source>
        <dbReference type="ARBA" id="ARBA00005952"/>
    </source>
</evidence>
<comment type="caution">
    <text evidence="8">The sequence shown here is derived from an EMBL/GenBank/DDBJ whole genome shotgun (WGS) entry which is preliminary data.</text>
</comment>
<evidence type="ECO:0000256" key="5">
    <source>
        <dbReference type="ARBA" id="ARBA00023163"/>
    </source>
</evidence>
<protein>
    <recommendedName>
        <fullName evidence="6">Transcription antitermination protein NusB</fullName>
    </recommendedName>
    <alternativeName>
        <fullName evidence="6">Antitermination factor NusB</fullName>
    </alternativeName>
</protein>
<feature type="domain" description="NusB/RsmB/TIM44" evidence="7">
    <location>
        <begin position="6"/>
        <end position="130"/>
    </location>
</feature>
<evidence type="ECO:0000313" key="8">
    <source>
        <dbReference type="EMBL" id="MEM5948534.1"/>
    </source>
</evidence>
<keyword evidence="2 6" id="KW-0889">Transcription antitermination</keyword>
<dbReference type="RefSeq" id="WP_420069987.1">
    <property type="nucleotide sequence ID" value="NZ_JBCHKQ010000004.1"/>
</dbReference>
<evidence type="ECO:0000256" key="6">
    <source>
        <dbReference type="HAMAP-Rule" id="MF_00073"/>
    </source>
</evidence>
<evidence type="ECO:0000256" key="4">
    <source>
        <dbReference type="ARBA" id="ARBA00023015"/>
    </source>
</evidence>
<reference evidence="8 9" key="1">
    <citation type="submission" date="2024-03" db="EMBL/GenBank/DDBJ databases">
        <title>Ignisphaera cupida sp. nov., a hyperthermophilic hydrolytic archaeon from a hot spring of Kamchatka, and proposal of Ignisphaeraceae fam. nov.</title>
        <authorList>
            <person name="Podosokorskaya O.A."/>
            <person name="Elcheninov A.G."/>
            <person name="Maltseva A.I."/>
            <person name="Zayulina K.S."/>
            <person name="Novikov A."/>
            <person name="Merkel A.Y."/>
        </authorList>
    </citation>
    <scope>NUCLEOTIDE SEQUENCE [LARGE SCALE GENOMIC DNA]</scope>
    <source>
        <strain evidence="8 9">38H-sp</strain>
    </source>
</reference>
<dbReference type="InterPro" id="IPR035926">
    <property type="entry name" value="NusB-like_sf"/>
</dbReference>
<accession>A0ABU9UCY6</accession>
<comment type="function">
    <text evidence="6">Involved in transcription antitermination. Required for transcription of ribosomal RNA (rRNA) genes. Binds specifically to the boxA antiterminator sequence of the ribosomal RNA (rrn) operons.</text>
</comment>
<name>A0ABU9UCY6_9SPIR</name>
<dbReference type="Gene3D" id="1.10.940.10">
    <property type="entry name" value="NusB-like"/>
    <property type="match status" value="1"/>
</dbReference>
<dbReference type="InterPro" id="IPR011605">
    <property type="entry name" value="NusB_fam"/>
</dbReference>
<dbReference type="NCBIfam" id="TIGR01951">
    <property type="entry name" value="nusB"/>
    <property type="match status" value="1"/>
</dbReference>
<evidence type="ECO:0000313" key="9">
    <source>
        <dbReference type="Proteomes" id="UP001466331"/>
    </source>
</evidence>
<keyword evidence="3 6" id="KW-0694">RNA-binding</keyword>
<dbReference type="CDD" id="cd00619">
    <property type="entry name" value="Terminator_NusB"/>
    <property type="match status" value="1"/>
</dbReference>
<dbReference type="Pfam" id="PF01029">
    <property type="entry name" value="NusB"/>
    <property type="match status" value="1"/>
</dbReference>
<dbReference type="PANTHER" id="PTHR11078:SF3">
    <property type="entry name" value="ANTITERMINATION NUSB DOMAIN-CONTAINING PROTEIN"/>
    <property type="match status" value="1"/>
</dbReference>
<sequence>MGLRRKGRILAFQALYAWDASNTDVDILFTFPWADKKPPAEACDFARLIVSGTIENIDDIDDMIADHLEKWDFDRIAFADRAILRMSVYQLMFLKDIPPRVVIDEALEIAKEFSGKDSYRFVNGILDALVKEINRE</sequence>
<evidence type="ECO:0000256" key="2">
    <source>
        <dbReference type="ARBA" id="ARBA00022814"/>
    </source>
</evidence>